<evidence type="ECO:0000256" key="3">
    <source>
        <dbReference type="ARBA" id="ARBA00022946"/>
    </source>
</evidence>
<dbReference type="Proteomes" id="UP000258309">
    <property type="component" value="Unassembled WGS sequence"/>
</dbReference>
<dbReference type="Pfam" id="PF01979">
    <property type="entry name" value="Amidohydro_1"/>
    <property type="match status" value="1"/>
</dbReference>
<evidence type="ECO:0000313" key="8">
    <source>
        <dbReference type="EMBL" id="RFU34480.1"/>
    </source>
</evidence>
<dbReference type="Pfam" id="PF02046">
    <property type="entry name" value="COX6A"/>
    <property type="match status" value="1"/>
</dbReference>
<keyword evidence="3" id="KW-0809">Transit peptide</keyword>
<keyword evidence="6" id="KW-1133">Transmembrane helix</keyword>
<dbReference type="STRING" id="5539.A0A3E2HM71"/>
<dbReference type="SUPFAM" id="SSF51338">
    <property type="entry name" value="Composite domain of metallo-dependent hydrolases"/>
    <property type="match status" value="1"/>
</dbReference>
<keyword evidence="2" id="KW-0999">Mitochondrion inner membrane</keyword>
<sequence>MLRASQRYTSQLRSLRTPLQRRFASSESSAFHGAEDNAFNRERQAVKEHAAATSEHLERKLTVDNSMTIPALIVASVNAYNLWNEHWSHWEHLPPLEERTEYSYQNIRTKNFFWGEGDKTLFIDSFESSIEKIIGVLLASRQSDMGTLVFSSSRDHPSSRSSRSKLPLFLFSILAAVIYLQFYALPQYIYRTEPTANALKLSQHHVDRVKEGLRRCTFFNTPPVQYPFPVSTSRENPRWNPISGQKSTVILRNSRLFDGENFVDGLVDIVLKKGVVASVESTSSSVLSLDISDAAILDLNGSYVTPGLVDLHSHHMAMSWPLIDATDDTNEVNSLTGAVTPFLRIQDSLKPYDPATAVIASGGVTTSLVIPGSANIIGGEGVVVKNVLRSGLNGEEVVEEILLEHGVPVGERRRYLKMACGENPRRVYKHTRMGNAWHLRKHMARAQDILEKQDQWCLSAAVAMESGNEIEIAAMAEVLDKYGGMAEAIEYDSTIAMLKGKIGINVHCYEVEDFEDMLHHSKEFGFRIQAFHHALEAWKVPEMIKESGENITIATFAEFSLYKKEAYGANLWAGKILAEHGVPVAYKSDHVNGETSAKYLLYQAATAHSFHLSENLALQSVTSVPAKSLELDHRIGFVRQGYDADIVVWDSHPLSVGATPLQVYIDGKATLDPKKVAESRSKVDSKYVNSVSEKPLMRKILQQDVKIEMCAKLQRTGQKIVINGIQKSFLDSHSGVAAEGGNMTMVIDGGEIICLGSKIECISVAANGYELQLSNGYILPGLTLVSVNLGLTEIVDDENTGDGFVSLKSDPTNPDNVVFAKYGVHLEGQAFKRAKIGGITKAITAPMLHGEDAGGFLSGVSVGIKTDEKHTILDGGIFQDDVALHFVVGQGAKADETIPTVSTATAKIRKILFDNQGKDNIYGRVEGGSLPLVVHVENKYDIMQLIKIKQDYKSLKLVIQGGAGVPEVAEELAAAKIPVILTSARDAPYSWEKKDLLVGPPLTKSPAEVLADAGVLFGIAYASFNDAHIHNLAIEAAWAAKFAGLSESAAVNLVSKNIEEILDLKIDSKKRDFVVFEGNPLQFGASVVISVDGDSKIVTDCWPEAQ</sequence>
<feature type="non-terminal residue" evidence="8">
    <location>
        <position position="1106"/>
    </location>
</feature>
<reference evidence="8 9" key="1">
    <citation type="submission" date="2018-05" db="EMBL/GenBank/DDBJ databases">
        <title>Draft genome sequence of Scytalidium lignicola DSM 105466, a ubiquitous saprotrophic fungus.</title>
        <authorList>
            <person name="Buettner E."/>
            <person name="Gebauer A.M."/>
            <person name="Hofrichter M."/>
            <person name="Liers C."/>
            <person name="Kellner H."/>
        </authorList>
    </citation>
    <scope>NUCLEOTIDE SEQUENCE [LARGE SCALE GENOMIC DNA]</scope>
    <source>
        <strain evidence="8 9">DSM 105466</strain>
    </source>
</reference>
<dbReference type="OrthoDB" id="10258955at2759"/>
<gene>
    <name evidence="8" type="ORF">B7463_g1891</name>
</gene>
<dbReference type="InterPro" id="IPR001349">
    <property type="entry name" value="Cyt_c_oxidase_su6a"/>
</dbReference>
<protein>
    <recommendedName>
        <fullName evidence="7">Amidohydrolase-related domain-containing protein</fullName>
    </recommendedName>
</protein>
<evidence type="ECO:0000313" key="9">
    <source>
        <dbReference type="Proteomes" id="UP000258309"/>
    </source>
</evidence>
<dbReference type="GO" id="GO:0004038">
    <property type="term" value="F:allantoinase activity"/>
    <property type="evidence" value="ECO:0007669"/>
    <property type="project" value="TreeGrafter"/>
</dbReference>
<evidence type="ECO:0000259" key="7">
    <source>
        <dbReference type="Pfam" id="PF01979"/>
    </source>
</evidence>
<evidence type="ECO:0000256" key="6">
    <source>
        <dbReference type="SAM" id="Phobius"/>
    </source>
</evidence>
<dbReference type="SUPFAM" id="SSF51556">
    <property type="entry name" value="Metallo-dependent hydrolases"/>
    <property type="match status" value="1"/>
</dbReference>
<comment type="caution">
    <text evidence="8">The sequence shown here is derived from an EMBL/GenBank/DDBJ whole genome shotgun (WGS) entry which is preliminary data.</text>
</comment>
<dbReference type="InterPro" id="IPR036418">
    <property type="entry name" value="Cyt_c_oxidase_su6a_sf"/>
</dbReference>
<organism evidence="8 9">
    <name type="scientific">Scytalidium lignicola</name>
    <name type="common">Hyphomycete</name>
    <dbReference type="NCBI Taxonomy" id="5539"/>
    <lineage>
        <taxon>Eukaryota</taxon>
        <taxon>Fungi</taxon>
        <taxon>Dikarya</taxon>
        <taxon>Ascomycota</taxon>
        <taxon>Pezizomycotina</taxon>
        <taxon>Leotiomycetes</taxon>
        <taxon>Leotiomycetes incertae sedis</taxon>
        <taxon>Scytalidium</taxon>
    </lineage>
</organism>
<dbReference type="OMA" id="HTRMGNA"/>
<feature type="non-terminal residue" evidence="8">
    <location>
        <position position="1"/>
    </location>
</feature>
<dbReference type="Gene3D" id="3.20.20.140">
    <property type="entry name" value="Metal-dependent hydrolases"/>
    <property type="match status" value="2"/>
</dbReference>
<dbReference type="InterPro" id="IPR011059">
    <property type="entry name" value="Metal-dep_hydrolase_composite"/>
</dbReference>
<keyword evidence="6" id="KW-0812">Transmembrane</keyword>
<feature type="domain" description="Amidohydrolase-related" evidence="7">
    <location>
        <begin position="543"/>
        <end position="668"/>
    </location>
</feature>
<dbReference type="GO" id="GO:0005743">
    <property type="term" value="C:mitochondrial inner membrane"/>
    <property type="evidence" value="ECO:0007669"/>
    <property type="project" value="UniProtKB-SubCell"/>
</dbReference>
<feature type="transmembrane region" description="Helical" evidence="6">
    <location>
        <begin position="166"/>
        <end position="185"/>
    </location>
</feature>
<evidence type="ECO:0000256" key="4">
    <source>
        <dbReference type="ARBA" id="ARBA00023128"/>
    </source>
</evidence>
<proteinExistence type="predicted"/>
<evidence type="ECO:0000256" key="5">
    <source>
        <dbReference type="ARBA" id="ARBA00023136"/>
    </source>
</evidence>
<name>A0A3E2HM71_SCYLI</name>
<accession>A0A3E2HM71</accession>
<dbReference type="PANTHER" id="PTHR43668">
    <property type="entry name" value="ALLANTOINASE"/>
    <property type="match status" value="1"/>
</dbReference>
<dbReference type="Gene3D" id="4.10.95.10">
    <property type="entry name" value="Cytochrome c oxidase, subunit VIa"/>
    <property type="match status" value="1"/>
</dbReference>
<keyword evidence="4" id="KW-0496">Mitochondrion</keyword>
<keyword evidence="5 6" id="KW-0472">Membrane</keyword>
<keyword evidence="9" id="KW-1185">Reference proteome</keyword>
<dbReference type="GO" id="GO:0006145">
    <property type="term" value="P:purine nucleobase catabolic process"/>
    <property type="evidence" value="ECO:0007669"/>
    <property type="project" value="TreeGrafter"/>
</dbReference>
<dbReference type="InterPro" id="IPR050138">
    <property type="entry name" value="DHOase/Allantoinase_Hydrolase"/>
</dbReference>
<dbReference type="SUPFAM" id="SSF81411">
    <property type="entry name" value="Mitochondrial cytochrome c oxidase subunit VIa"/>
    <property type="match status" value="1"/>
</dbReference>
<dbReference type="AlphaFoldDB" id="A0A3E2HM71"/>
<evidence type="ECO:0000256" key="1">
    <source>
        <dbReference type="ARBA" id="ARBA00004273"/>
    </source>
</evidence>
<dbReference type="InterPro" id="IPR032466">
    <property type="entry name" value="Metal_Hydrolase"/>
</dbReference>
<comment type="subcellular location">
    <subcellularLocation>
        <location evidence="1">Mitochondrion inner membrane</location>
    </subcellularLocation>
</comment>
<dbReference type="InterPro" id="IPR006680">
    <property type="entry name" value="Amidohydro-rel"/>
</dbReference>
<evidence type="ECO:0000256" key="2">
    <source>
        <dbReference type="ARBA" id="ARBA00022792"/>
    </source>
</evidence>
<dbReference type="PANTHER" id="PTHR43668:SF5">
    <property type="entry name" value="AMIDOHYDROLASE 3 DOMAIN-CONTAINING PROTEIN"/>
    <property type="match status" value="1"/>
</dbReference>
<dbReference type="EMBL" id="NCSJ02000020">
    <property type="protein sequence ID" value="RFU34480.1"/>
    <property type="molecule type" value="Genomic_DNA"/>
</dbReference>